<organism evidence="2 3">
    <name type="scientific">Wuchereria bancrofti</name>
    <dbReference type="NCBI Taxonomy" id="6293"/>
    <lineage>
        <taxon>Eukaryota</taxon>
        <taxon>Metazoa</taxon>
        <taxon>Ecdysozoa</taxon>
        <taxon>Nematoda</taxon>
        <taxon>Chromadorea</taxon>
        <taxon>Rhabditida</taxon>
        <taxon>Spirurina</taxon>
        <taxon>Spiruromorpha</taxon>
        <taxon>Filarioidea</taxon>
        <taxon>Onchocercidae</taxon>
        <taxon>Wuchereria</taxon>
    </lineage>
</organism>
<dbReference type="EMBL" id="ADBV01000422">
    <property type="protein sequence ID" value="EJW87336.1"/>
    <property type="molecule type" value="Genomic_DNA"/>
</dbReference>
<name>J9EXJ9_WUCBA</name>
<gene>
    <name evidence="2" type="ORF">WUBG_01755</name>
</gene>
<feature type="region of interest" description="Disordered" evidence="1">
    <location>
        <begin position="1"/>
        <end position="36"/>
    </location>
</feature>
<accession>J9EXJ9</accession>
<dbReference type="AlphaFoldDB" id="J9EXJ9"/>
<proteinExistence type="predicted"/>
<sequence>MDRADGEPRNRDQLPRRLRIDTHERTDRQADGETDVHAMHHPPLTIWWYKRDHIPPYGSNSSYFSSCDRPVALSPIPDIRPSSPSFCL</sequence>
<evidence type="ECO:0000313" key="2">
    <source>
        <dbReference type="EMBL" id="EJW87336.1"/>
    </source>
</evidence>
<evidence type="ECO:0000313" key="3">
    <source>
        <dbReference type="Proteomes" id="UP000004810"/>
    </source>
</evidence>
<protein>
    <submittedName>
        <fullName evidence="2">Uncharacterized protein</fullName>
    </submittedName>
</protein>
<evidence type="ECO:0000256" key="1">
    <source>
        <dbReference type="SAM" id="MobiDB-lite"/>
    </source>
</evidence>
<reference evidence="3" key="1">
    <citation type="submission" date="2012-08" db="EMBL/GenBank/DDBJ databases">
        <title>The Genome Sequence of Wuchereria bancrofti.</title>
        <authorList>
            <person name="Nutman T.B."/>
            <person name="Fink D.L."/>
            <person name="Russ C."/>
            <person name="Young S."/>
            <person name="Zeng Q."/>
            <person name="Koehrsen M."/>
            <person name="Alvarado L."/>
            <person name="Berlin A."/>
            <person name="Chapman S.B."/>
            <person name="Chen Z."/>
            <person name="Freedman E."/>
            <person name="Gellesch M."/>
            <person name="Goldberg J."/>
            <person name="Griggs A."/>
            <person name="Gujja S."/>
            <person name="Heilman E.R."/>
            <person name="Heiman D."/>
            <person name="Hepburn T."/>
            <person name="Howarth C."/>
            <person name="Jen D."/>
            <person name="Larson L."/>
            <person name="Lewis B."/>
            <person name="Mehta T."/>
            <person name="Park D."/>
            <person name="Pearson M."/>
            <person name="Roberts A."/>
            <person name="Saif S."/>
            <person name="Shea T."/>
            <person name="Shenoy N."/>
            <person name="Sisk P."/>
            <person name="Stolte C."/>
            <person name="Sykes S."/>
            <person name="Walk T."/>
            <person name="White J."/>
            <person name="Yandava C."/>
            <person name="Haas B."/>
            <person name="Henn M.R."/>
            <person name="Nusbaum C."/>
            <person name="Birren B."/>
        </authorList>
    </citation>
    <scope>NUCLEOTIDE SEQUENCE [LARGE SCALE GENOMIC DNA]</scope>
    <source>
        <strain evidence="3">NA</strain>
    </source>
</reference>
<dbReference type="Proteomes" id="UP000004810">
    <property type="component" value="Unassembled WGS sequence"/>
</dbReference>
<comment type="caution">
    <text evidence="2">The sequence shown here is derived from an EMBL/GenBank/DDBJ whole genome shotgun (WGS) entry which is preliminary data.</text>
</comment>